<dbReference type="AlphaFoldDB" id="A0ABD3Y1D7"/>
<evidence type="ECO:0000256" key="1">
    <source>
        <dbReference type="SAM" id="Phobius"/>
    </source>
</evidence>
<feature type="domain" description="WAP" evidence="2">
    <location>
        <begin position="172"/>
        <end position="219"/>
    </location>
</feature>
<dbReference type="Proteomes" id="UP001634394">
    <property type="component" value="Unassembled WGS sequence"/>
</dbReference>
<comment type="caution">
    <text evidence="3">The sequence shown here is derived from an EMBL/GenBank/DDBJ whole genome shotgun (WGS) entry which is preliminary data.</text>
</comment>
<evidence type="ECO:0000313" key="4">
    <source>
        <dbReference type="Proteomes" id="UP001634394"/>
    </source>
</evidence>
<sequence length="228" mass="23994">MGPVLYVLAVIEDISFSKNIIFVVSFLSLAYVLSINAVEPPLHTRRCPTGTPLNRDCNPHMVPSTCPRGYHCYSSQQGLGLCCPDSAQATCPKGGIPAGSCSTHLDNQCPLSHFCSSGTCCPRDVQMPLKCQNGGIPKGRCIHSLINQCAAGFFCQDVPGDTTGVCCPAGHVQPSLGSCPVTNIVGPCVVLPNNCGSDMECQQGQRCCPYGCGKVCTFVGDGSYRPGK</sequence>
<dbReference type="InterPro" id="IPR008197">
    <property type="entry name" value="WAP_dom"/>
</dbReference>
<protein>
    <recommendedName>
        <fullName evidence="2">WAP domain-containing protein</fullName>
    </recommendedName>
</protein>
<evidence type="ECO:0000313" key="3">
    <source>
        <dbReference type="EMBL" id="KAL3892292.1"/>
    </source>
</evidence>
<name>A0ABD3Y1D7_SINWO</name>
<organism evidence="3 4">
    <name type="scientific">Sinanodonta woodiana</name>
    <name type="common">Chinese pond mussel</name>
    <name type="synonym">Anodonta woodiana</name>
    <dbReference type="NCBI Taxonomy" id="1069815"/>
    <lineage>
        <taxon>Eukaryota</taxon>
        <taxon>Metazoa</taxon>
        <taxon>Spiralia</taxon>
        <taxon>Lophotrochozoa</taxon>
        <taxon>Mollusca</taxon>
        <taxon>Bivalvia</taxon>
        <taxon>Autobranchia</taxon>
        <taxon>Heteroconchia</taxon>
        <taxon>Palaeoheterodonta</taxon>
        <taxon>Unionida</taxon>
        <taxon>Unionoidea</taxon>
        <taxon>Unionidae</taxon>
        <taxon>Unioninae</taxon>
        <taxon>Sinanodonta</taxon>
    </lineage>
</organism>
<dbReference type="InterPro" id="IPR006150">
    <property type="entry name" value="Cys_repeat_1"/>
</dbReference>
<keyword evidence="1" id="KW-0812">Transmembrane</keyword>
<dbReference type="EMBL" id="JBJQND010000001">
    <property type="protein sequence ID" value="KAL3892292.1"/>
    <property type="molecule type" value="Genomic_DNA"/>
</dbReference>
<dbReference type="InterPro" id="IPR036645">
    <property type="entry name" value="Elafin-like_sf"/>
</dbReference>
<dbReference type="PROSITE" id="PS51390">
    <property type="entry name" value="WAP"/>
    <property type="match status" value="1"/>
</dbReference>
<evidence type="ECO:0000259" key="2">
    <source>
        <dbReference type="PROSITE" id="PS51390"/>
    </source>
</evidence>
<feature type="transmembrane region" description="Helical" evidence="1">
    <location>
        <begin position="20"/>
        <end position="38"/>
    </location>
</feature>
<dbReference type="Gene3D" id="4.10.75.10">
    <property type="entry name" value="Elafin-like"/>
    <property type="match status" value="1"/>
</dbReference>
<keyword evidence="1" id="KW-0472">Membrane</keyword>
<gene>
    <name evidence="3" type="ORF">ACJMK2_004511</name>
</gene>
<keyword evidence="4" id="KW-1185">Reference proteome</keyword>
<accession>A0ABD3Y1D7</accession>
<dbReference type="SMART" id="SM00289">
    <property type="entry name" value="WR1"/>
    <property type="match status" value="4"/>
</dbReference>
<keyword evidence="1" id="KW-1133">Transmembrane helix</keyword>
<proteinExistence type="predicted"/>
<dbReference type="Pfam" id="PF00095">
    <property type="entry name" value="WAP"/>
    <property type="match status" value="1"/>
</dbReference>
<reference evidence="3 4" key="1">
    <citation type="submission" date="2024-11" db="EMBL/GenBank/DDBJ databases">
        <title>Chromosome-level genome assembly of the freshwater bivalve Anodonta woodiana.</title>
        <authorList>
            <person name="Chen X."/>
        </authorList>
    </citation>
    <scope>NUCLEOTIDE SEQUENCE [LARGE SCALE GENOMIC DNA]</scope>
    <source>
        <strain evidence="3">MN2024</strain>
        <tissue evidence="3">Gills</tissue>
    </source>
</reference>
<dbReference type="SUPFAM" id="SSF57256">
    <property type="entry name" value="Elafin-like"/>
    <property type="match status" value="1"/>
</dbReference>